<name>W2TS30_NECAM</name>
<dbReference type="Proteomes" id="UP000053676">
    <property type="component" value="Unassembled WGS sequence"/>
</dbReference>
<protein>
    <submittedName>
        <fullName evidence="1">Uncharacterized protein</fullName>
    </submittedName>
</protein>
<organism evidence="1 2">
    <name type="scientific">Necator americanus</name>
    <name type="common">Human hookworm</name>
    <dbReference type="NCBI Taxonomy" id="51031"/>
    <lineage>
        <taxon>Eukaryota</taxon>
        <taxon>Metazoa</taxon>
        <taxon>Ecdysozoa</taxon>
        <taxon>Nematoda</taxon>
        <taxon>Chromadorea</taxon>
        <taxon>Rhabditida</taxon>
        <taxon>Rhabditina</taxon>
        <taxon>Rhabditomorpha</taxon>
        <taxon>Strongyloidea</taxon>
        <taxon>Ancylostomatidae</taxon>
        <taxon>Bunostominae</taxon>
        <taxon>Necator</taxon>
    </lineage>
</organism>
<gene>
    <name evidence="1" type="ORF">NECAME_06794</name>
</gene>
<dbReference type="EMBL" id="KI657910">
    <property type="protein sequence ID" value="ETN84633.1"/>
    <property type="molecule type" value="Genomic_DNA"/>
</dbReference>
<reference evidence="2" key="1">
    <citation type="journal article" date="2014" name="Nat. Genet.">
        <title>Genome of the human hookworm Necator americanus.</title>
        <authorList>
            <person name="Tang Y.T."/>
            <person name="Gao X."/>
            <person name="Rosa B.A."/>
            <person name="Abubucker S."/>
            <person name="Hallsworth-Pepin K."/>
            <person name="Martin J."/>
            <person name="Tyagi R."/>
            <person name="Heizer E."/>
            <person name="Zhang X."/>
            <person name="Bhonagiri-Palsikar V."/>
            <person name="Minx P."/>
            <person name="Warren W.C."/>
            <person name="Wang Q."/>
            <person name="Zhan B."/>
            <person name="Hotez P.J."/>
            <person name="Sternberg P.W."/>
            <person name="Dougall A."/>
            <person name="Gaze S.T."/>
            <person name="Mulvenna J."/>
            <person name="Sotillo J."/>
            <person name="Ranganathan S."/>
            <person name="Rabelo E.M."/>
            <person name="Wilson R.K."/>
            <person name="Felgner P.L."/>
            <person name="Bethony J."/>
            <person name="Hawdon J.M."/>
            <person name="Gasser R.B."/>
            <person name="Loukas A."/>
            <person name="Mitreva M."/>
        </authorList>
    </citation>
    <scope>NUCLEOTIDE SEQUENCE [LARGE SCALE GENOMIC DNA]</scope>
</reference>
<sequence>MLNWFEFRIFEFQMTLAFGQDLLKSNLIKDYDNKMEDKNVNGICFKMDYLSIHEDDTSISSDKTDRGGRWARKSLEGVPSDFDQPMIVTLLQKRFLIADLNPDPLRITIINDSP</sequence>
<dbReference type="OrthoDB" id="5857003at2759"/>
<evidence type="ECO:0000313" key="1">
    <source>
        <dbReference type="EMBL" id="ETN84633.1"/>
    </source>
</evidence>
<keyword evidence="2" id="KW-1185">Reference proteome</keyword>
<proteinExistence type="predicted"/>
<accession>W2TS30</accession>
<dbReference type="AlphaFoldDB" id="W2TS30"/>
<dbReference type="KEGG" id="nai:NECAME_06794"/>
<evidence type="ECO:0000313" key="2">
    <source>
        <dbReference type="Proteomes" id="UP000053676"/>
    </source>
</evidence>